<evidence type="ECO:0000256" key="3">
    <source>
        <dbReference type="ARBA" id="ARBA00023242"/>
    </source>
</evidence>
<dbReference type="EMBL" id="CM017647">
    <property type="protein sequence ID" value="TYJ05232.1"/>
    <property type="molecule type" value="Genomic_DNA"/>
</dbReference>
<dbReference type="GO" id="GO:0005634">
    <property type="term" value="C:nucleus"/>
    <property type="evidence" value="ECO:0007669"/>
    <property type="project" value="UniProtKB-SubCell"/>
</dbReference>
<feature type="region of interest" description="Disordered" evidence="5">
    <location>
        <begin position="691"/>
        <end position="710"/>
    </location>
</feature>
<reference evidence="7 8" key="1">
    <citation type="submission" date="2019-07" db="EMBL/GenBank/DDBJ databases">
        <title>WGS assembly of Gossypium mustelinum.</title>
        <authorList>
            <person name="Chen Z.J."/>
            <person name="Sreedasyam A."/>
            <person name="Ando A."/>
            <person name="Song Q."/>
            <person name="De L."/>
            <person name="Hulse-Kemp A."/>
            <person name="Ding M."/>
            <person name="Ye W."/>
            <person name="Kirkbride R."/>
            <person name="Jenkins J."/>
            <person name="Plott C."/>
            <person name="Lovell J."/>
            <person name="Lin Y.-M."/>
            <person name="Vaughn R."/>
            <person name="Liu B."/>
            <person name="Li W."/>
            <person name="Simpson S."/>
            <person name="Scheffler B."/>
            <person name="Saski C."/>
            <person name="Grover C."/>
            <person name="Hu G."/>
            <person name="Conover J."/>
            <person name="Carlson J."/>
            <person name="Shu S."/>
            <person name="Boston L."/>
            <person name="Williams M."/>
            <person name="Peterson D."/>
            <person name="Mcgee K."/>
            <person name="Jones D."/>
            <person name="Wendel J."/>
            <person name="Stelly D."/>
            <person name="Grimwood J."/>
            <person name="Schmutz J."/>
        </authorList>
    </citation>
    <scope>NUCLEOTIDE SEQUENCE [LARGE SCALE GENOMIC DNA]</scope>
    <source>
        <strain evidence="7">1408120.09</strain>
    </source>
</reference>
<proteinExistence type="predicted"/>
<keyword evidence="2" id="KW-0804">Transcription</keyword>
<dbReference type="InterPro" id="IPR028942">
    <property type="entry name" value="WHIM1_dom"/>
</dbReference>
<evidence type="ECO:0000256" key="2">
    <source>
        <dbReference type="ARBA" id="ARBA00023163"/>
    </source>
</evidence>
<keyword evidence="3" id="KW-0539">Nucleus</keyword>
<dbReference type="PROSITE" id="PS51913">
    <property type="entry name" value="HTH_HARE"/>
    <property type="match status" value="1"/>
</dbReference>
<organism evidence="7 8">
    <name type="scientific">Gossypium mustelinum</name>
    <name type="common">Cotton</name>
    <name type="synonym">Gossypium caicoense</name>
    <dbReference type="NCBI Taxonomy" id="34275"/>
    <lineage>
        <taxon>Eukaryota</taxon>
        <taxon>Viridiplantae</taxon>
        <taxon>Streptophyta</taxon>
        <taxon>Embryophyta</taxon>
        <taxon>Tracheophyta</taxon>
        <taxon>Spermatophyta</taxon>
        <taxon>Magnoliopsida</taxon>
        <taxon>eudicotyledons</taxon>
        <taxon>Gunneridae</taxon>
        <taxon>Pentapetalae</taxon>
        <taxon>rosids</taxon>
        <taxon>malvids</taxon>
        <taxon>Malvales</taxon>
        <taxon>Malvaceae</taxon>
        <taxon>Malvoideae</taxon>
        <taxon>Gossypium</taxon>
    </lineage>
</organism>
<feature type="compositionally biased region" description="Basic and acidic residues" evidence="5">
    <location>
        <begin position="717"/>
        <end position="741"/>
    </location>
</feature>
<evidence type="ECO:0000256" key="1">
    <source>
        <dbReference type="ARBA" id="ARBA00004123"/>
    </source>
</evidence>
<dbReference type="AlphaFoldDB" id="A0A5D2WUT3"/>
<feature type="compositionally biased region" description="Acidic residues" evidence="5">
    <location>
        <begin position="693"/>
        <end position="710"/>
    </location>
</feature>
<keyword evidence="8" id="KW-1185">Reference proteome</keyword>
<feature type="compositionally biased region" description="Polar residues" evidence="5">
    <location>
        <begin position="773"/>
        <end position="787"/>
    </location>
</feature>
<evidence type="ECO:0000313" key="8">
    <source>
        <dbReference type="Proteomes" id="UP000323597"/>
    </source>
</evidence>
<evidence type="ECO:0000256" key="5">
    <source>
        <dbReference type="SAM" id="MobiDB-lite"/>
    </source>
</evidence>
<dbReference type="InterPro" id="IPR044977">
    <property type="entry name" value="RLT1-3"/>
</dbReference>
<evidence type="ECO:0000259" key="6">
    <source>
        <dbReference type="PROSITE" id="PS51913"/>
    </source>
</evidence>
<accession>A0A5D2WUT3</accession>
<gene>
    <name evidence="7" type="ORF">E1A91_A12G151000v1</name>
</gene>
<feature type="domain" description="HTH HARE-type" evidence="6">
    <location>
        <begin position="589"/>
        <end position="658"/>
    </location>
</feature>
<dbReference type="Pfam" id="PF05066">
    <property type="entry name" value="HARE-HTH"/>
    <property type="match status" value="1"/>
</dbReference>
<evidence type="ECO:0000256" key="4">
    <source>
        <dbReference type="SAM" id="Coils"/>
    </source>
</evidence>
<dbReference type="InterPro" id="IPR028941">
    <property type="entry name" value="WHIM2_dom"/>
</dbReference>
<feature type="region of interest" description="Disordered" evidence="5">
    <location>
        <begin position="760"/>
        <end position="798"/>
    </location>
</feature>
<feature type="region of interest" description="Disordered" evidence="5">
    <location>
        <begin position="717"/>
        <end position="744"/>
    </location>
</feature>
<dbReference type="PANTHER" id="PTHR36968">
    <property type="entry name" value="HOMEOBOX-DDT DOMAIN PROTEIN RLT2"/>
    <property type="match status" value="1"/>
</dbReference>
<comment type="subcellular location">
    <subcellularLocation>
        <location evidence="1">Nucleus</location>
    </subcellularLocation>
</comment>
<dbReference type="InterPro" id="IPR007759">
    <property type="entry name" value="Asxl_HARE-HTH"/>
</dbReference>
<dbReference type="Proteomes" id="UP000323597">
    <property type="component" value="Chromosome A12"/>
</dbReference>
<keyword evidence="4" id="KW-0175">Coiled coil</keyword>
<feature type="coiled-coil region" evidence="4">
    <location>
        <begin position="244"/>
        <end position="353"/>
    </location>
</feature>
<protein>
    <recommendedName>
        <fullName evidence="6">HTH HARE-type domain-containing protein</fullName>
    </recommendedName>
</protein>
<dbReference type="PANTHER" id="PTHR36968:SF5">
    <property type="entry name" value="HOMEOBOX-DDT DOMAIN PROTEIN RLT2"/>
    <property type="match status" value="1"/>
</dbReference>
<evidence type="ECO:0000313" key="7">
    <source>
        <dbReference type="EMBL" id="TYJ05232.1"/>
    </source>
</evidence>
<dbReference type="Pfam" id="PF15612">
    <property type="entry name" value="WHIM1"/>
    <property type="match status" value="1"/>
</dbReference>
<sequence length="1280" mass="145560">MTIPRYYEMTHSMAELELRAIKFAELQLGEPIRDDGPMFGMEFDPLPPGAFGAPIGASTAVQQKQPGGPFETKIYDRRDTKTVKGSVRAVCEYQFLLEQPTVRTETYGRFPLSFNYGLPTDGRFPLSFNYGLPTDGPNARVSSLSAGCSSLLGNEQVQPGYGFPGQIPNLNLLPQQSRPGHLLPTASGEYDYVSRINSSTNTALLANIGSHPISALGSPFVSSDRRVCLDDDVLRKERKRKGEEDRITREIEAHEKRIRRELEKQDMLKRKREEQIRKEMRRHEHEKRKEEERLLREKHREEERYQREQRRELERREKFLMKESIRAERLRIKEELRKEKEAARLRATNERAIARKLAKESMEPVEDEYLELMEIATSSKGLSSTLPLGFEALQNLDIFRDKLCEFPPKTVQLKRPFSIQPWNGSEENVGNLLMMFLDFGLLLWMSLSKLFMTMIQGCWVRYMLLFLDLLSKILRMLHEHLQLGQEQVKTVLLTLEAYAWGFDIRSWQRHLNVLTWPEILRQFALSAGFGPQLKKRNIQQAYLCDGNEGNNGEDIITNFRNGAAANAIAIMQERGFSNPRRSRHRLTPGTVKFAAFHILSLEGSKGLTVLEVAEKIQKSGLRDLTTNKAQEASIAAAFSRDTKLFDRTAPSTYCVRSPYRKDPADAEAILSTARERIRVFKSEILGVDAEVAERDEDSESDIPEDPVADDLGAEINAKKEIHNSEERSSSVRETISGKEESAIMETPQVEVGNACKGLSSPHSGGFDKVKQIDASTEQSADAASSGQEDMEIDESSPGELWVQGLMEGDYSDLSVEERLNALVALISIAIEGNFIRIVLKERLEAANALKKQIWTEAQLDKRRIKEDFVLRTYYSYMGNPVKNRLVMSSAECRESPQIIGDKKDHDSSVYHVVQQECLNNPQNDQNCLNNMATEGNLPVQDFSFAPDNLQYQQPGYALDRSRSLLKSYIGHKAEEMYAYRSLPLGQDRRRNRYWQFTTTSCNDPGCGRIFIELLDGHWRLIDTEEGFDALLSFLDVRGIRESLLHAMLLKIEMSFKEAVARNKLHVNERQKGDTAKEKANEMASGLDWSVYSESPSSILCGSDSDMSETSSFSIELGRDENEKNNALKRYQDFEKWMWKECFSSLTFSVMKYGERMCKELLGVCDSCFNVYFVKDNHCPSCHTTYIASESAFSEHVAQCAQKMQMGAELALDGSVFSPLRIRLIKLQLALLEVSIPFEALQSTWTEDYRNSWGMKLDSSTTAEELLQVCVPGAFTVLIIS</sequence>
<dbReference type="Pfam" id="PF15613">
    <property type="entry name" value="WSD"/>
    <property type="match status" value="1"/>
</dbReference>
<dbReference type="GO" id="GO:0006357">
    <property type="term" value="P:regulation of transcription by RNA polymerase II"/>
    <property type="evidence" value="ECO:0007669"/>
    <property type="project" value="InterPro"/>
</dbReference>
<name>A0A5D2WUT3_GOSMU</name>